<dbReference type="EMBL" id="CP138588">
    <property type="protein sequence ID" value="WPH02901.1"/>
    <property type="molecule type" value="Genomic_DNA"/>
</dbReference>
<evidence type="ECO:0000313" key="2">
    <source>
        <dbReference type="EMBL" id="WPH02901.1"/>
    </source>
</evidence>
<organism evidence="2 3">
    <name type="scientific">Acrodontium crateriforme</name>
    <dbReference type="NCBI Taxonomy" id="150365"/>
    <lineage>
        <taxon>Eukaryota</taxon>
        <taxon>Fungi</taxon>
        <taxon>Dikarya</taxon>
        <taxon>Ascomycota</taxon>
        <taxon>Pezizomycotina</taxon>
        <taxon>Dothideomycetes</taxon>
        <taxon>Dothideomycetidae</taxon>
        <taxon>Mycosphaerellales</taxon>
        <taxon>Teratosphaeriaceae</taxon>
        <taxon>Acrodontium</taxon>
    </lineage>
</organism>
<dbReference type="Proteomes" id="UP001303373">
    <property type="component" value="Chromosome 9"/>
</dbReference>
<protein>
    <submittedName>
        <fullName evidence="2">Uncharacterized protein</fullName>
    </submittedName>
</protein>
<accession>A0AAQ3R688</accession>
<name>A0AAQ3R688_9PEZI</name>
<evidence type="ECO:0000313" key="3">
    <source>
        <dbReference type="Proteomes" id="UP001303373"/>
    </source>
</evidence>
<evidence type="ECO:0000256" key="1">
    <source>
        <dbReference type="SAM" id="MobiDB-lite"/>
    </source>
</evidence>
<feature type="region of interest" description="Disordered" evidence="1">
    <location>
        <begin position="160"/>
        <end position="179"/>
    </location>
</feature>
<keyword evidence="3" id="KW-1185">Reference proteome</keyword>
<proteinExistence type="predicted"/>
<sequence length="191" mass="20916">MSSEQSFPTSDLRTAAQDYKRAAEHKYKWRLGAVETVTRTSSGSVRPHRPSETCFNYKRREIKGAVAALQSGVKVARKQDMLDGAAASDDSTSSGSDLEDVISPPVDAGVMYSFDASRAPTHGSQVLTTALDKAVQRYEERETVKLVKNEYDMLDADGETVLPSPMKKEKGKSMSAVAARVPDADEDYEFV</sequence>
<dbReference type="AlphaFoldDB" id="A0AAQ3R688"/>
<reference evidence="2 3" key="1">
    <citation type="submission" date="2023-11" db="EMBL/GenBank/DDBJ databases">
        <title>An acidophilic fungus is an integral part of prey digestion in a carnivorous sundew plant.</title>
        <authorList>
            <person name="Tsai I.J."/>
        </authorList>
    </citation>
    <scope>NUCLEOTIDE SEQUENCE [LARGE SCALE GENOMIC DNA]</scope>
    <source>
        <strain evidence="2">169a</strain>
    </source>
</reference>
<gene>
    <name evidence="2" type="ORF">R9X50_00576900</name>
</gene>